<accession>A0A4Z1SU66</accession>
<protein>
    <submittedName>
        <fullName evidence="4">Kinase, NEK</fullName>
    </submittedName>
</protein>
<gene>
    <name evidence="4" type="ORF">GMRT_11902</name>
</gene>
<sequence>MSTLKSGEYSAIELVKSTEAVNIWNALALPERTPVTVVQMELAATLRMNWDLYLESLQKCTEVIHPSILKMRSATLDTEREVIVFENDRSLAPTLKNLISQRRKEDRPFTEEEIWTILAQVSSGLQAIHSVLSTTPHRVLNPEHVYVEYHEDTVPSVQVGALGYSILGFSNPHRSPYIPPEEFMQNTVHQLGDVWALGCLALEMCTFEAPTFLVETDILSSALATSSSRSPLYAKPAIGSPTAQKRSAAQNKVEEKIRGLMKSRGYAKTLVEIIVRCLQLRFQTRCSLSWIMRSPQINSALREYTCRTRSDSLAYVHSLLFTEGNAAIASDKLDAEDIMLLDLMGLLSSVLNWCHDNNCLSSCTMIMQYLSQNGSAARLPALASHTTTKPTPLMEAVLQGNVDAVRENLQYLMYVYMGDSALLLAAEHGRTDCIPMLLMESCLAFPDTALIRAATHGHVDCVKLLTYEARAQVISTDETAGWTALMFAVRNGHADCVQILAPLETKIRSVLGKCALDIALTYMRPSLVRYLTQEIILCEGTHLMLAAGEGDLDELEKHMSECGKEDKHGWTALSYAIVCDQPYCMAKLMDNEGELRGLQGASPIEFAAESAAWSCVEYITRDTLEGLPDAPSDVVEQAKLLLDQAYRDNMWRLMSSICMYLNHMGVYVQVKPLPGKETSSTTPLMRAARDGNLIDARVSLRFAGQIKSSILDNGTALMHAAEGGHLSIVRLLLGEMGIVGKYGGSALMRAAENGHVDCVRLLLPEVHIRSADGWTPLMAAAWYNRPAVIPLLSALQGCATDASFILGELKGAGWTALMAAAYKGHVECVRLLLQEVRMQNAEGWTALMLAAQKEHHECVKLLIFEGGMQLNNVGSKYCGWTALMMAAQSGSSEIVRLLAPKELRMCTSDGLGALQVAINNHNYNLVRLLGDEISTMNGTELMIAAATNDVAQLSTLLETAEGKALAGQKDRNGWYALTYATVLNFRGVVERLLAVEAEAQHAQVILAQQRGRDLSEAQAVLTDFIIRHPLSQRELYFGGRTINRKTRLMYCAEHTDLKGIRESLGEAGLIYDDNTALMLATVGEKVEAIPYLLLEAEITDSEGHTALSKAVLKGRTRIVDYLLRSGVFKEDACQAALRFANDYFSSSTNEAERDLLEDCIRMLEDHNRTEKPPKDCGDGGRSGAEAA</sequence>
<dbReference type="SUPFAM" id="SSF48403">
    <property type="entry name" value="Ankyrin repeat"/>
    <property type="match status" value="4"/>
</dbReference>
<feature type="compositionally biased region" description="Basic and acidic residues" evidence="2">
    <location>
        <begin position="1166"/>
        <end position="1178"/>
    </location>
</feature>
<evidence type="ECO:0000313" key="5">
    <source>
        <dbReference type="Proteomes" id="UP000315496"/>
    </source>
</evidence>
<dbReference type="PANTHER" id="PTHR24120">
    <property type="entry name" value="GH07239P"/>
    <property type="match status" value="1"/>
</dbReference>
<dbReference type="AlphaFoldDB" id="A0A4Z1SU66"/>
<dbReference type="Pfam" id="PF00069">
    <property type="entry name" value="Pkinase"/>
    <property type="match status" value="1"/>
</dbReference>
<dbReference type="Proteomes" id="UP000315496">
    <property type="component" value="Chromosome 2"/>
</dbReference>
<dbReference type="PANTHER" id="PTHR24120:SF4">
    <property type="entry name" value="GH07239P"/>
    <property type="match status" value="1"/>
</dbReference>
<dbReference type="Gene3D" id="1.10.510.10">
    <property type="entry name" value="Transferase(Phosphotransferase) domain 1"/>
    <property type="match status" value="1"/>
</dbReference>
<dbReference type="SUPFAM" id="SSF56112">
    <property type="entry name" value="Protein kinase-like (PK-like)"/>
    <property type="match status" value="1"/>
</dbReference>
<keyword evidence="4" id="KW-0808">Transferase</keyword>
<evidence type="ECO:0000256" key="2">
    <source>
        <dbReference type="SAM" id="MobiDB-lite"/>
    </source>
</evidence>
<evidence type="ECO:0000313" key="4">
    <source>
        <dbReference type="EMBL" id="TNJ28515.1"/>
    </source>
</evidence>
<dbReference type="GO" id="GO:0004672">
    <property type="term" value="F:protein kinase activity"/>
    <property type="evidence" value="ECO:0007669"/>
    <property type="project" value="InterPro"/>
</dbReference>
<dbReference type="PROSITE" id="PS50088">
    <property type="entry name" value="ANK_REPEAT"/>
    <property type="match status" value="2"/>
</dbReference>
<organism evidence="4 5">
    <name type="scientific">Giardia muris</name>
    <dbReference type="NCBI Taxonomy" id="5742"/>
    <lineage>
        <taxon>Eukaryota</taxon>
        <taxon>Metamonada</taxon>
        <taxon>Diplomonadida</taxon>
        <taxon>Hexamitidae</taxon>
        <taxon>Giardiinae</taxon>
        <taxon>Giardia</taxon>
    </lineage>
</organism>
<dbReference type="InterPro" id="IPR002110">
    <property type="entry name" value="Ankyrin_rpt"/>
</dbReference>
<evidence type="ECO:0000259" key="3">
    <source>
        <dbReference type="PROSITE" id="PS50011"/>
    </source>
</evidence>
<evidence type="ECO:0000256" key="1">
    <source>
        <dbReference type="PROSITE-ProRule" id="PRU00023"/>
    </source>
</evidence>
<dbReference type="OrthoDB" id="194358at2759"/>
<keyword evidence="1" id="KW-0040">ANK repeat</keyword>
<feature type="repeat" description="ANK" evidence="1">
    <location>
        <begin position="1102"/>
        <end position="1127"/>
    </location>
</feature>
<dbReference type="VEuPathDB" id="GiardiaDB:GMRT_11902"/>
<dbReference type="PROSITE" id="PS50011">
    <property type="entry name" value="PROTEIN_KINASE_DOM"/>
    <property type="match status" value="1"/>
</dbReference>
<dbReference type="SMART" id="SM00248">
    <property type="entry name" value="ANK"/>
    <property type="match status" value="14"/>
</dbReference>
<reference evidence="4 5" key="1">
    <citation type="submission" date="2019-05" db="EMBL/GenBank/DDBJ databases">
        <title>The compact genome of Giardia muris reveals important steps in the evolution of intestinal protozoan parasites.</title>
        <authorList>
            <person name="Xu F."/>
            <person name="Jimenez-Gonzalez A."/>
            <person name="Einarsson E."/>
            <person name="Astvaldsson A."/>
            <person name="Peirasmaki D."/>
            <person name="Eckmann L."/>
            <person name="Andersson J.O."/>
            <person name="Svard S.G."/>
            <person name="Jerlstrom-Hultqvist J."/>
        </authorList>
    </citation>
    <scope>NUCLEOTIDE SEQUENCE [LARGE SCALE GENOMIC DNA]</scope>
    <source>
        <strain evidence="4 5">Roberts-Thomson</strain>
    </source>
</reference>
<dbReference type="InterPro" id="IPR011009">
    <property type="entry name" value="Kinase-like_dom_sf"/>
</dbReference>
<dbReference type="Pfam" id="PF12796">
    <property type="entry name" value="Ank_2"/>
    <property type="match status" value="5"/>
</dbReference>
<dbReference type="InterPro" id="IPR036770">
    <property type="entry name" value="Ankyrin_rpt-contain_sf"/>
</dbReference>
<feature type="repeat" description="ANK" evidence="1">
    <location>
        <begin position="812"/>
        <end position="834"/>
    </location>
</feature>
<keyword evidence="4" id="KW-0418">Kinase</keyword>
<keyword evidence="5" id="KW-1185">Reference proteome</keyword>
<dbReference type="EMBL" id="VDLU01000002">
    <property type="protein sequence ID" value="TNJ28515.1"/>
    <property type="molecule type" value="Genomic_DNA"/>
</dbReference>
<comment type="caution">
    <text evidence="4">The sequence shown here is derived from an EMBL/GenBank/DDBJ whole genome shotgun (WGS) entry which is preliminary data.</text>
</comment>
<proteinExistence type="predicted"/>
<dbReference type="SMART" id="SM00220">
    <property type="entry name" value="S_TKc"/>
    <property type="match status" value="1"/>
</dbReference>
<dbReference type="PROSITE" id="PS50297">
    <property type="entry name" value="ANK_REP_REGION"/>
    <property type="match status" value="2"/>
</dbReference>
<feature type="region of interest" description="Disordered" evidence="2">
    <location>
        <begin position="1166"/>
        <end position="1187"/>
    </location>
</feature>
<dbReference type="Gene3D" id="1.25.40.20">
    <property type="entry name" value="Ankyrin repeat-containing domain"/>
    <property type="match status" value="5"/>
</dbReference>
<dbReference type="InterPro" id="IPR000719">
    <property type="entry name" value="Prot_kinase_dom"/>
</dbReference>
<feature type="domain" description="Protein kinase" evidence="3">
    <location>
        <begin position="1"/>
        <end position="297"/>
    </location>
</feature>
<dbReference type="GO" id="GO:0005524">
    <property type="term" value="F:ATP binding"/>
    <property type="evidence" value="ECO:0007669"/>
    <property type="project" value="InterPro"/>
</dbReference>
<name>A0A4Z1SU66_GIAMU</name>